<dbReference type="InterPro" id="IPR050879">
    <property type="entry name" value="Acyltransferase_3"/>
</dbReference>
<dbReference type="EMBL" id="FUZV01000001">
    <property type="protein sequence ID" value="SKC45534.1"/>
    <property type="molecule type" value="Genomic_DNA"/>
</dbReference>
<gene>
    <name evidence="3" type="ORF">SAMN06296058_0464</name>
</gene>
<feature type="transmembrane region" description="Helical" evidence="1">
    <location>
        <begin position="240"/>
        <end position="259"/>
    </location>
</feature>
<dbReference type="GO" id="GO:0000271">
    <property type="term" value="P:polysaccharide biosynthetic process"/>
    <property type="evidence" value="ECO:0007669"/>
    <property type="project" value="TreeGrafter"/>
</dbReference>
<dbReference type="InterPro" id="IPR002656">
    <property type="entry name" value="Acyl_transf_3_dom"/>
</dbReference>
<feature type="transmembrane region" description="Helical" evidence="1">
    <location>
        <begin position="53"/>
        <end position="70"/>
    </location>
</feature>
<name>A0A1T5J2E4_9GAMM</name>
<dbReference type="GO" id="GO:0016747">
    <property type="term" value="F:acyltransferase activity, transferring groups other than amino-acyl groups"/>
    <property type="evidence" value="ECO:0007669"/>
    <property type="project" value="InterPro"/>
</dbReference>
<feature type="transmembrane region" description="Helical" evidence="1">
    <location>
        <begin position="193"/>
        <end position="211"/>
    </location>
</feature>
<feature type="transmembrane region" description="Helical" evidence="1">
    <location>
        <begin position="90"/>
        <end position="109"/>
    </location>
</feature>
<feature type="transmembrane region" description="Helical" evidence="1">
    <location>
        <begin position="297"/>
        <end position="317"/>
    </location>
</feature>
<dbReference type="Pfam" id="PF01757">
    <property type="entry name" value="Acyl_transf_3"/>
    <property type="match status" value="1"/>
</dbReference>
<reference evidence="3 4" key="1">
    <citation type="submission" date="2017-02" db="EMBL/GenBank/DDBJ databases">
        <authorList>
            <person name="Peterson S.W."/>
        </authorList>
    </citation>
    <scope>NUCLEOTIDE SEQUENCE [LARGE SCALE GENOMIC DNA]</scope>
    <source>
        <strain evidence="3 4">P15</strain>
    </source>
</reference>
<evidence type="ECO:0000256" key="1">
    <source>
        <dbReference type="SAM" id="Phobius"/>
    </source>
</evidence>
<feature type="transmembrane region" description="Helical" evidence="1">
    <location>
        <begin position="218"/>
        <end position="234"/>
    </location>
</feature>
<evidence type="ECO:0000313" key="3">
    <source>
        <dbReference type="EMBL" id="SKC45534.1"/>
    </source>
</evidence>
<keyword evidence="3" id="KW-0378">Hydrolase</keyword>
<evidence type="ECO:0000259" key="2">
    <source>
        <dbReference type="Pfam" id="PF01757"/>
    </source>
</evidence>
<dbReference type="GO" id="GO:0016787">
    <property type="term" value="F:hydrolase activity"/>
    <property type="evidence" value="ECO:0007669"/>
    <property type="project" value="UniProtKB-KW"/>
</dbReference>
<dbReference type="GO" id="GO:0016020">
    <property type="term" value="C:membrane"/>
    <property type="evidence" value="ECO:0007669"/>
    <property type="project" value="TreeGrafter"/>
</dbReference>
<feature type="transmembrane region" description="Helical" evidence="1">
    <location>
        <begin position="266"/>
        <end position="291"/>
    </location>
</feature>
<keyword evidence="3" id="KW-0808">Transferase</keyword>
<dbReference type="AlphaFoldDB" id="A0A1T5J2E4"/>
<keyword evidence="1" id="KW-0812">Transmembrane</keyword>
<evidence type="ECO:0000313" key="4">
    <source>
        <dbReference type="Proteomes" id="UP000190341"/>
    </source>
</evidence>
<accession>A0A1T5J2E4</accession>
<organism evidence="3 4">
    <name type="scientific">Pseudoxanthomonas indica</name>
    <dbReference type="NCBI Taxonomy" id="428993"/>
    <lineage>
        <taxon>Bacteria</taxon>
        <taxon>Pseudomonadati</taxon>
        <taxon>Pseudomonadota</taxon>
        <taxon>Gammaproteobacteria</taxon>
        <taxon>Lysobacterales</taxon>
        <taxon>Lysobacteraceae</taxon>
        <taxon>Pseudoxanthomonas</taxon>
    </lineage>
</organism>
<sequence length="356" mass="40671">MVQENSPSARVVELDALRGLAAVAVMAYHYTTRYSEQIGHVGGMPLDLLAGKYGVQLFFLISGFVIFMTLERTRTAMDFVVSRFSRLFPAYWTGLSLTALVVYTIGLPIQQLPLRDLLSNYTMVQEFLGFEHLDGSYWTLQIELFFYVQMLMWFLLGQLKRIHWIIATWLVLAAIEGLCEKHQVHFSYALRELMILRFIPFFAMGILFYRLRQRPQEWRLNVLMIALCLLAIAVGERPIFLAVAVFCCAVFTAFTAGWLRFLNRRVFAFLGDISYSLYLVHQAIGFVVIFYLEKLGVPALVAVALAMGFALLLAFAMNRLVEKPAMRAIRGAWKRRVQPLPQAAPRECEQAVKDSP</sequence>
<feature type="transmembrane region" description="Helical" evidence="1">
    <location>
        <begin position="137"/>
        <end position="155"/>
    </location>
</feature>
<keyword evidence="4" id="KW-1185">Reference proteome</keyword>
<feature type="domain" description="Acyltransferase 3" evidence="2">
    <location>
        <begin position="12"/>
        <end position="318"/>
    </location>
</feature>
<dbReference type="PANTHER" id="PTHR23028:SF131">
    <property type="entry name" value="BLR2367 PROTEIN"/>
    <property type="match status" value="1"/>
</dbReference>
<protein>
    <submittedName>
        <fullName evidence="3">Peptidoglycan/LPS O-acetylase OafA/YrhL, contains acyltransferase and SGNH-hydrolase domains</fullName>
    </submittedName>
</protein>
<keyword evidence="3" id="KW-0012">Acyltransferase</keyword>
<keyword evidence="1" id="KW-0472">Membrane</keyword>
<dbReference type="STRING" id="428993.SAMN06296058_0464"/>
<proteinExistence type="predicted"/>
<dbReference type="PANTHER" id="PTHR23028">
    <property type="entry name" value="ACETYLTRANSFERASE"/>
    <property type="match status" value="1"/>
</dbReference>
<feature type="transmembrane region" description="Helical" evidence="1">
    <location>
        <begin position="162"/>
        <end position="178"/>
    </location>
</feature>
<keyword evidence="1" id="KW-1133">Transmembrane helix</keyword>
<dbReference type="Proteomes" id="UP000190341">
    <property type="component" value="Unassembled WGS sequence"/>
</dbReference>